<dbReference type="PROSITE" id="PS52004">
    <property type="entry name" value="KS3_2"/>
    <property type="match status" value="1"/>
</dbReference>
<dbReference type="InterPro" id="IPR014030">
    <property type="entry name" value="Ketoacyl_synth_N"/>
</dbReference>
<sequence length="410" mass="45116">MSRKRVVISGIGIISPIGDSIDDFWNAVLDGKSGIKYFSDEYRHLNINGVKGGGYISRIDLSRFEIRKDKIRQIKDSEKTTKMLIYAGLSALEDAGIKYPLDVEKYNLGMIVGTGMSLAERYSEIPYSERNPKWFLETYPNIHLAYFSTITSLKGFSSTIVTACTGGSQAIGTAFRMICNGDADIMLAGGVDSRFSTPYIYGFSRLNMINTEQDLLSAMRPFDRNRSGFVMGEGSCILVIESLEHCMERGGTAICEIVGYGNASDATSLTDANCHGKYRAMDMALRDAGISIDQIDYINSHGTSTQSNDREESKAIKELFGKRAYDIPVNSTKSIIGHTFAACGAIEAAVCAKSILSEKIHKTLNFTLGDIYCDLNYVKDDVIQKKIAYCISNNSSIGGYNTSLVFKEID</sequence>
<dbReference type="Pfam" id="PF02801">
    <property type="entry name" value="Ketoacyl-synt_C"/>
    <property type="match status" value="1"/>
</dbReference>
<dbReference type="InterPro" id="IPR020841">
    <property type="entry name" value="PKS_Beta-ketoAc_synthase_dom"/>
</dbReference>
<keyword evidence="6" id="KW-1185">Reference proteome</keyword>
<dbReference type="CDD" id="cd00834">
    <property type="entry name" value="KAS_I_II"/>
    <property type="match status" value="1"/>
</dbReference>
<dbReference type="Proteomes" id="UP000001349">
    <property type="component" value="Chromosome"/>
</dbReference>
<organism evidence="5 6">
    <name type="scientific">Ruminiclostridium cellulolyticum (strain ATCC 35319 / DSM 5812 / JCM 6584 / H10)</name>
    <name type="common">Clostridium cellulolyticum</name>
    <dbReference type="NCBI Taxonomy" id="394503"/>
    <lineage>
        <taxon>Bacteria</taxon>
        <taxon>Bacillati</taxon>
        <taxon>Bacillota</taxon>
        <taxon>Clostridia</taxon>
        <taxon>Eubacteriales</taxon>
        <taxon>Oscillospiraceae</taxon>
        <taxon>Ruminiclostridium</taxon>
    </lineage>
</organism>
<gene>
    <name evidence="5" type="ordered locus">Ccel_0866</name>
</gene>
<dbReference type="OrthoDB" id="9808669at2"/>
<dbReference type="SUPFAM" id="SSF53901">
    <property type="entry name" value="Thiolase-like"/>
    <property type="match status" value="1"/>
</dbReference>
<accession>B8I8K5</accession>
<dbReference type="STRING" id="394503.Ccel_0866"/>
<evidence type="ECO:0000256" key="2">
    <source>
        <dbReference type="ARBA" id="ARBA00022679"/>
    </source>
</evidence>
<reference evidence="5 6" key="1">
    <citation type="submission" date="2009-01" db="EMBL/GenBank/DDBJ databases">
        <title>Complete sequence of Clostridium cellulolyticum H10.</title>
        <authorList>
            <consortium name="US DOE Joint Genome Institute"/>
            <person name="Lucas S."/>
            <person name="Copeland A."/>
            <person name="Lapidus A."/>
            <person name="Glavina del Rio T."/>
            <person name="Dalin E."/>
            <person name="Tice H."/>
            <person name="Bruce D."/>
            <person name="Goodwin L."/>
            <person name="Pitluck S."/>
            <person name="Chertkov O."/>
            <person name="Saunders E."/>
            <person name="Brettin T."/>
            <person name="Detter J.C."/>
            <person name="Han C."/>
            <person name="Larimer F."/>
            <person name="Land M."/>
            <person name="Hauser L."/>
            <person name="Kyrpides N."/>
            <person name="Ivanova N."/>
            <person name="Zhou J."/>
            <person name="Richardson P."/>
        </authorList>
    </citation>
    <scope>NUCLEOTIDE SEQUENCE [LARGE SCALE GENOMIC DNA]</scope>
    <source>
        <strain evidence="6">ATCC 35319 / DSM 5812 / JCM 6584 / H10</strain>
    </source>
</reference>
<dbReference type="GO" id="GO:0005829">
    <property type="term" value="C:cytosol"/>
    <property type="evidence" value="ECO:0007669"/>
    <property type="project" value="TreeGrafter"/>
</dbReference>
<evidence type="ECO:0000256" key="3">
    <source>
        <dbReference type="RuleBase" id="RU003694"/>
    </source>
</evidence>
<dbReference type="InterPro" id="IPR016039">
    <property type="entry name" value="Thiolase-like"/>
</dbReference>
<dbReference type="EMBL" id="CP001348">
    <property type="protein sequence ID" value="ACL75238.1"/>
    <property type="molecule type" value="Genomic_DNA"/>
</dbReference>
<comment type="similarity">
    <text evidence="1 3">Belongs to the thiolase-like superfamily. Beta-ketoacyl-ACP synthases family.</text>
</comment>
<name>B8I8K5_RUMCH</name>
<proteinExistence type="inferred from homology"/>
<evidence type="ECO:0000313" key="6">
    <source>
        <dbReference type="Proteomes" id="UP000001349"/>
    </source>
</evidence>
<dbReference type="eggNOG" id="COG0304">
    <property type="taxonomic scope" value="Bacteria"/>
</dbReference>
<feature type="domain" description="Ketosynthase family 3 (KS3)" evidence="4">
    <location>
        <begin position="3"/>
        <end position="408"/>
    </location>
</feature>
<dbReference type="HOGENOM" id="CLU_000022_69_2_9"/>
<evidence type="ECO:0000259" key="4">
    <source>
        <dbReference type="PROSITE" id="PS52004"/>
    </source>
</evidence>
<dbReference type="Gene3D" id="3.40.47.10">
    <property type="match status" value="1"/>
</dbReference>
<dbReference type="GO" id="GO:0004315">
    <property type="term" value="F:3-oxoacyl-[acyl-carrier-protein] synthase activity"/>
    <property type="evidence" value="ECO:0007669"/>
    <property type="project" value="TreeGrafter"/>
</dbReference>
<dbReference type="RefSeq" id="WP_015924398.1">
    <property type="nucleotide sequence ID" value="NC_011898.1"/>
</dbReference>
<evidence type="ECO:0000313" key="5">
    <source>
        <dbReference type="EMBL" id="ACL75238.1"/>
    </source>
</evidence>
<dbReference type="InterPro" id="IPR014031">
    <property type="entry name" value="Ketoacyl_synth_C"/>
</dbReference>
<dbReference type="GO" id="GO:0006633">
    <property type="term" value="P:fatty acid biosynthetic process"/>
    <property type="evidence" value="ECO:0007669"/>
    <property type="project" value="TreeGrafter"/>
</dbReference>
<keyword evidence="2 3" id="KW-0808">Transferase</keyword>
<evidence type="ECO:0000256" key="1">
    <source>
        <dbReference type="ARBA" id="ARBA00008467"/>
    </source>
</evidence>
<dbReference type="SMART" id="SM00825">
    <property type="entry name" value="PKS_KS"/>
    <property type="match status" value="1"/>
</dbReference>
<dbReference type="PANTHER" id="PTHR11712:SF336">
    <property type="entry name" value="3-OXOACYL-[ACYL-CARRIER-PROTEIN] SYNTHASE, MITOCHONDRIAL"/>
    <property type="match status" value="1"/>
</dbReference>
<dbReference type="KEGG" id="cce:Ccel_0866"/>
<dbReference type="InterPro" id="IPR000794">
    <property type="entry name" value="Beta-ketoacyl_synthase"/>
</dbReference>
<protein>
    <submittedName>
        <fullName evidence="5">Beta-ketoacyl synthase</fullName>
    </submittedName>
</protein>
<dbReference type="PANTHER" id="PTHR11712">
    <property type="entry name" value="POLYKETIDE SYNTHASE-RELATED"/>
    <property type="match status" value="1"/>
</dbReference>
<dbReference type="AlphaFoldDB" id="B8I8K5"/>
<dbReference type="Pfam" id="PF00109">
    <property type="entry name" value="ketoacyl-synt"/>
    <property type="match status" value="1"/>
</dbReference>